<proteinExistence type="predicted"/>
<comment type="caution">
    <text evidence="4">The sequence shown here is derived from an EMBL/GenBank/DDBJ whole genome shotgun (WGS) entry which is preliminary data.</text>
</comment>
<feature type="domain" description="TLDc" evidence="3">
    <location>
        <begin position="142"/>
        <end position="225"/>
    </location>
</feature>
<feature type="chain" id="PRO_5044761232" description="TLDc domain-containing protein" evidence="2">
    <location>
        <begin position="19"/>
        <end position="332"/>
    </location>
</feature>
<dbReference type="AlphaFoldDB" id="A0ABD3N711"/>
<dbReference type="Pfam" id="PF07534">
    <property type="entry name" value="TLD"/>
    <property type="match status" value="1"/>
</dbReference>
<evidence type="ECO:0000256" key="2">
    <source>
        <dbReference type="SAM" id="SignalP"/>
    </source>
</evidence>
<dbReference type="EMBL" id="JALLAZ020001599">
    <property type="protein sequence ID" value="KAL3771647.1"/>
    <property type="molecule type" value="Genomic_DNA"/>
</dbReference>
<dbReference type="InterPro" id="IPR006571">
    <property type="entry name" value="TLDc_dom"/>
</dbReference>
<evidence type="ECO:0000259" key="3">
    <source>
        <dbReference type="Pfam" id="PF07534"/>
    </source>
</evidence>
<organism evidence="4 5">
    <name type="scientific">Stephanodiscus triporus</name>
    <dbReference type="NCBI Taxonomy" id="2934178"/>
    <lineage>
        <taxon>Eukaryota</taxon>
        <taxon>Sar</taxon>
        <taxon>Stramenopiles</taxon>
        <taxon>Ochrophyta</taxon>
        <taxon>Bacillariophyta</taxon>
        <taxon>Coscinodiscophyceae</taxon>
        <taxon>Thalassiosirophycidae</taxon>
        <taxon>Stephanodiscales</taxon>
        <taxon>Stephanodiscaceae</taxon>
        <taxon>Stephanodiscus</taxon>
    </lineage>
</organism>
<evidence type="ECO:0000313" key="4">
    <source>
        <dbReference type="EMBL" id="KAL3771647.1"/>
    </source>
</evidence>
<keyword evidence="2" id="KW-0732">Signal</keyword>
<feature type="compositionally biased region" description="Low complexity" evidence="1">
    <location>
        <begin position="70"/>
        <end position="81"/>
    </location>
</feature>
<dbReference type="Proteomes" id="UP001530315">
    <property type="component" value="Unassembled WGS sequence"/>
</dbReference>
<sequence>MLAFATLASILFGQRALAFAPSSGGPLIIQRPRLQSPPSSSSSSSPSSLRLGDFFNNLGKPKVVDETAAVTEEADEGTAVTNGRAGGEGYYDEDDPIEKIFGFFFGKKEEAPLGMARFGQNRFPEQYPATLDEWASPVEGDDTEMSTLRPLLKNTNLESRRLRLTYDANRDGWDPISFHSKVDKQGGAIVLCTTRSGLKCGGYNPKGWVGYGEARGSIAAFLFVLGGGYANSSTGAPGIKLRKVGGPGLAQMDVPETGPQFSPDALVIRMDQRDPKLARSKLGSYYERLPDGTNSLFGRDSAVQLKELKVYHGLYAEGEYVPFTDAEPFALY</sequence>
<gene>
    <name evidence="4" type="ORF">ACHAW5_007349</name>
</gene>
<accession>A0ABD3N711</accession>
<name>A0ABD3N711_9STRA</name>
<keyword evidence="5" id="KW-1185">Reference proteome</keyword>
<reference evidence="4 5" key="1">
    <citation type="submission" date="2024-10" db="EMBL/GenBank/DDBJ databases">
        <title>Updated reference genomes for cyclostephanoid diatoms.</title>
        <authorList>
            <person name="Roberts W.R."/>
            <person name="Alverson A.J."/>
        </authorList>
    </citation>
    <scope>NUCLEOTIDE SEQUENCE [LARGE SCALE GENOMIC DNA]</scope>
    <source>
        <strain evidence="4 5">AJA276-08</strain>
    </source>
</reference>
<evidence type="ECO:0000313" key="5">
    <source>
        <dbReference type="Proteomes" id="UP001530315"/>
    </source>
</evidence>
<evidence type="ECO:0000256" key="1">
    <source>
        <dbReference type="SAM" id="MobiDB-lite"/>
    </source>
</evidence>
<feature type="region of interest" description="Disordered" evidence="1">
    <location>
        <begin position="70"/>
        <end position="91"/>
    </location>
</feature>
<feature type="signal peptide" evidence="2">
    <location>
        <begin position="1"/>
        <end position="18"/>
    </location>
</feature>
<protein>
    <recommendedName>
        <fullName evidence="3">TLDc domain-containing protein</fullName>
    </recommendedName>
</protein>